<dbReference type="Pfam" id="PF05911">
    <property type="entry name" value="FPP"/>
    <property type="match status" value="2"/>
</dbReference>
<dbReference type="EMBL" id="JAAMPC010000003">
    <property type="protein sequence ID" value="KAG2322729.1"/>
    <property type="molecule type" value="Genomic_DNA"/>
</dbReference>
<feature type="coiled-coil region" evidence="3">
    <location>
        <begin position="329"/>
        <end position="612"/>
    </location>
</feature>
<protein>
    <recommendedName>
        <fullName evidence="7">Filament-like plant protein</fullName>
    </recommendedName>
</protein>
<evidence type="ECO:0000256" key="4">
    <source>
        <dbReference type="SAM" id="MobiDB-lite"/>
    </source>
</evidence>
<dbReference type="AlphaFoldDB" id="A0A8X7W457"/>
<keyword evidence="6" id="KW-1185">Reference proteome</keyword>
<dbReference type="OrthoDB" id="128924at2759"/>
<evidence type="ECO:0000256" key="1">
    <source>
        <dbReference type="ARBA" id="ARBA00005921"/>
    </source>
</evidence>
<gene>
    <name evidence="5" type="ORF">Bca52824_015942</name>
</gene>
<comment type="similarity">
    <text evidence="1">Belongs to the FPP family.</text>
</comment>
<feature type="compositionally biased region" description="Polar residues" evidence="4">
    <location>
        <begin position="705"/>
        <end position="716"/>
    </location>
</feature>
<dbReference type="PANTHER" id="PTHR31580">
    <property type="entry name" value="FILAMENT-LIKE PLANT PROTEIN 4"/>
    <property type="match status" value="1"/>
</dbReference>
<name>A0A8X7W457_BRACI</name>
<feature type="compositionally biased region" description="Basic and acidic residues" evidence="4">
    <location>
        <begin position="1"/>
        <end position="14"/>
    </location>
</feature>
<comment type="caution">
    <text evidence="5">The sequence shown here is derived from an EMBL/GenBank/DDBJ whole genome shotgun (WGS) entry which is preliminary data.</text>
</comment>
<sequence length="740" mass="83178">MEKGKSESSDRSFGESESVVSSQSDIQPESTMESHDDDEIKRPEEASVEVETENEDLKDSIRTLTEKLSAALANVSAKDDLVNQHVKVAEEAVAGWEKAENEAVELKEKLDAADDKNRELEDRVSHLDGALKECVRQLRQARDEQEQRIQDAVTERTQELQACKTDLEGQILEAATKSEELAQMAESVAKENVMLRHELIARCEELEIRTIERDLSTQAAETASKQQLDVIKKVAKLEAECRKLRTLLSKSSAASFNDHRSTDSHSDASCSESGASTTLIEKRSLQGASSAIEIDLMGDFLEMERLVALPETPPDGPESVSEDAVVHTDNSLAAEIEVLTCRNKELEEKLEMLEAVKDELENEVKCCRGVESTLRFELDAILCDKVELENMLEKLKAEKVELETKVEFDRDVESTLRFELEAMVSDKVKLESKLEKLEAERDELESKVKSEKEVVRTLRLDLEATVCDKVELESKLEKIEAERDEFANTLRLELETIVCAKVEVENKLEKMDVEKAELQISYDIIKDKYKESQVCLQDIETKLEEIQKEMKLANELKTEVESQIESMEAEAQGNQAKIESLEEEVRKERLASDELRRKCEALEEEVTTLHQESAIEPPKIKQEDMATAAGKLANCQKTIASLGKQLQSLARLEDFLVDTTSIQVAATNGVSSSSNTESWRVHKNDTYMARNHFESIKPTKETSDDASLTTVSANRGSSEKNRNGFAKVFTRSKDGIHLVI</sequence>
<feature type="compositionally biased region" description="Polar residues" evidence="4">
    <location>
        <begin position="18"/>
        <end position="31"/>
    </location>
</feature>
<accession>A0A8X7W457</accession>
<feature type="region of interest" description="Disordered" evidence="4">
    <location>
        <begin position="697"/>
        <end position="721"/>
    </location>
</feature>
<reference evidence="5 6" key="1">
    <citation type="submission" date="2020-02" db="EMBL/GenBank/DDBJ databases">
        <authorList>
            <person name="Ma Q."/>
            <person name="Huang Y."/>
            <person name="Song X."/>
            <person name="Pei D."/>
        </authorList>
    </citation>
    <scope>NUCLEOTIDE SEQUENCE [LARGE SCALE GENOMIC DNA]</scope>
    <source>
        <strain evidence="5">Sxm20200214</strain>
        <tissue evidence="5">Leaf</tissue>
    </source>
</reference>
<dbReference type="InterPro" id="IPR008587">
    <property type="entry name" value="FPP_plant"/>
</dbReference>
<dbReference type="Proteomes" id="UP000886595">
    <property type="component" value="Unassembled WGS sequence"/>
</dbReference>
<feature type="region of interest" description="Disordered" evidence="4">
    <location>
        <begin position="1"/>
        <end position="58"/>
    </location>
</feature>
<feature type="compositionally biased region" description="Basic and acidic residues" evidence="4">
    <location>
        <begin position="32"/>
        <end position="45"/>
    </location>
</feature>
<evidence type="ECO:0000256" key="2">
    <source>
        <dbReference type="ARBA" id="ARBA00023054"/>
    </source>
</evidence>
<proteinExistence type="inferred from homology"/>
<dbReference type="PANTHER" id="PTHR31580:SF5">
    <property type="entry name" value="FILAMENT-LIKE PLANT PROTEIN 1-RELATED"/>
    <property type="match status" value="1"/>
</dbReference>
<evidence type="ECO:0008006" key="7">
    <source>
        <dbReference type="Google" id="ProtNLM"/>
    </source>
</evidence>
<keyword evidence="2 3" id="KW-0175">Coiled coil</keyword>
<organism evidence="5 6">
    <name type="scientific">Brassica carinata</name>
    <name type="common">Ethiopian mustard</name>
    <name type="synonym">Abyssinian cabbage</name>
    <dbReference type="NCBI Taxonomy" id="52824"/>
    <lineage>
        <taxon>Eukaryota</taxon>
        <taxon>Viridiplantae</taxon>
        <taxon>Streptophyta</taxon>
        <taxon>Embryophyta</taxon>
        <taxon>Tracheophyta</taxon>
        <taxon>Spermatophyta</taxon>
        <taxon>Magnoliopsida</taxon>
        <taxon>eudicotyledons</taxon>
        <taxon>Gunneridae</taxon>
        <taxon>Pentapetalae</taxon>
        <taxon>rosids</taxon>
        <taxon>malvids</taxon>
        <taxon>Brassicales</taxon>
        <taxon>Brassicaceae</taxon>
        <taxon>Brassiceae</taxon>
        <taxon>Brassica</taxon>
    </lineage>
</organism>
<evidence type="ECO:0000256" key="3">
    <source>
        <dbReference type="SAM" id="Coils"/>
    </source>
</evidence>
<evidence type="ECO:0000313" key="6">
    <source>
        <dbReference type="Proteomes" id="UP000886595"/>
    </source>
</evidence>
<evidence type="ECO:0000313" key="5">
    <source>
        <dbReference type="EMBL" id="KAG2322729.1"/>
    </source>
</evidence>